<reference evidence="2" key="1">
    <citation type="submission" date="2019-10" db="EMBL/GenBank/DDBJ databases">
        <authorList>
            <consortium name="DOE Joint Genome Institute"/>
            <person name="Kuo A."/>
            <person name="Miyauchi S."/>
            <person name="Kiss E."/>
            <person name="Drula E."/>
            <person name="Kohler A."/>
            <person name="Sanchez-Garcia M."/>
            <person name="Andreopoulos B."/>
            <person name="Barry K.W."/>
            <person name="Bonito G."/>
            <person name="Buee M."/>
            <person name="Carver A."/>
            <person name="Chen C."/>
            <person name="Cichocki N."/>
            <person name="Clum A."/>
            <person name="Culley D."/>
            <person name="Crous P.W."/>
            <person name="Fauchery L."/>
            <person name="Girlanda M."/>
            <person name="Hayes R."/>
            <person name="Keri Z."/>
            <person name="LaButti K."/>
            <person name="Lipzen A."/>
            <person name="Lombard V."/>
            <person name="Magnuson J."/>
            <person name="Maillard F."/>
            <person name="Morin E."/>
            <person name="Murat C."/>
            <person name="Nolan M."/>
            <person name="Ohm R."/>
            <person name="Pangilinan J."/>
            <person name="Pereira M."/>
            <person name="Perotto S."/>
            <person name="Peter M."/>
            <person name="Riley R."/>
            <person name="Sitrit Y."/>
            <person name="Stielow B."/>
            <person name="Szollosi G."/>
            <person name="Zifcakova L."/>
            <person name="Stursova M."/>
            <person name="Spatafora J.W."/>
            <person name="Tedersoo L."/>
            <person name="Vaario L.-M."/>
            <person name="Yamada A."/>
            <person name="Yan M."/>
            <person name="Wang P."/>
            <person name="Xu J."/>
            <person name="Bruns T."/>
            <person name="Baldrian P."/>
            <person name="Vilgalys R."/>
            <person name="Henrissat B."/>
            <person name="Grigoriev I.V."/>
            <person name="Hibbett D."/>
            <person name="Nagy L.G."/>
            <person name="Martin F.M."/>
        </authorList>
    </citation>
    <scope>NUCLEOTIDE SEQUENCE</scope>
    <source>
        <strain evidence="2">BED1</strain>
    </source>
</reference>
<feature type="compositionally biased region" description="Polar residues" evidence="1">
    <location>
        <begin position="165"/>
        <end position="191"/>
    </location>
</feature>
<evidence type="ECO:0000256" key="1">
    <source>
        <dbReference type="SAM" id="MobiDB-lite"/>
    </source>
</evidence>
<dbReference type="Proteomes" id="UP001194468">
    <property type="component" value="Unassembled WGS sequence"/>
</dbReference>
<protein>
    <submittedName>
        <fullName evidence="2">Uncharacterized protein</fullName>
    </submittedName>
</protein>
<feature type="region of interest" description="Disordered" evidence="1">
    <location>
        <begin position="124"/>
        <end position="264"/>
    </location>
</feature>
<dbReference type="AlphaFoldDB" id="A0AAD4C2L1"/>
<keyword evidence="3" id="KW-1185">Reference proteome</keyword>
<reference evidence="2" key="2">
    <citation type="journal article" date="2020" name="Nat. Commun.">
        <title>Large-scale genome sequencing of mycorrhizal fungi provides insights into the early evolution of symbiotic traits.</title>
        <authorList>
            <person name="Miyauchi S."/>
            <person name="Kiss E."/>
            <person name="Kuo A."/>
            <person name="Drula E."/>
            <person name="Kohler A."/>
            <person name="Sanchez-Garcia M."/>
            <person name="Morin E."/>
            <person name="Andreopoulos B."/>
            <person name="Barry K.W."/>
            <person name="Bonito G."/>
            <person name="Buee M."/>
            <person name="Carver A."/>
            <person name="Chen C."/>
            <person name="Cichocki N."/>
            <person name="Clum A."/>
            <person name="Culley D."/>
            <person name="Crous P.W."/>
            <person name="Fauchery L."/>
            <person name="Girlanda M."/>
            <person name="Hayes R.D."/>
            <person name="Keri Z."/>
            <person name="LaButti K."/>
            <person name="Lipzen A."/>
            <person name="Lombard V."/>
            <person name="Magnuson J."/>
            <person name="Maillard F."/>
            <person name="Murat C."/>
            <person name="Nolan M."/>
            <person name="Ohm R.A."/>
            <person name="Pangilinan J."/>
            <person name="Pereira M.F."/>
            <person name="Perotto S."/>
            <person name="Peter M."/>
            <person name="Pfister S."/>
            <person name="Riley R."/>
            <person name="Sitrit Y."/>
            <person name="Stielow J.B."/>
            <person name="Szollosi G."/>
            <person name="Zifcakova L."/>
            <person name="Stursova M."/>
            <person name="Spatafora J.W."/>
            <person name="Tedersoo L."/>
            <person name="Vaario L.M."/>
            <person name="Yamada A."/>
            <person name="Yan M."/>
            <person name="Wang P."/>
            <person name="Xu J."/>
            <person name="Bruns T."/>
            <person name="Baldrian P."/>
            <person name="Vilgalys R."/>
            <person name="Dunand C."/>
            <person name="Henrissat B."/>
            <person name="Grigoriev I.V."/>
            <person name="Hibbett D."/>
            <person name="Nagy L.G."/>
            <person name="Martin F.M."/>
        </authorList>
    </citation>
    <scope>NUCLEOTIDE SEQUENCE</scope>
    <source>
        <strain evidence="2">BED1</strain>
    </source>
</reference>
<organism evidence="2 3">
    <name type="scientific">Boletus edulis BED1</name>
    <dbReference type="NCBI Taxonomy" id="1328754"/>
    <lineage>
        <taxon>Eukaryota</taxon>
        <taxon>Fungi</taxon>
        <taxon>Dikarya</taxon>
        <taxon>Basidiomycota</taxon>
        <taxon>Agaricomycotina</taxon>
        <taxon>Agaricomycetes</taxon>
        <taxon>Agaricomycetidae</taxon>
        <taxon>Boletales</taxon>
        <taxon>Boletineae</taxon>
        <taxon>Boletaceae</taxon>
        <taxon>Boletoideae</taxon>
        <taxon>Boletus</taxon>
    </lineage>
</organism>
<gene>
    <name evidence="2" type="ORF">L210DRAFT_3627925</name>
</gene>
<feature type="compositionally biased region" description="Polar residues" evidence="1">
    <location>
        <begin position="302"/>
        <end position="337"/>
    </location>
</feature>
<feature type="compositionally biased region" description="Basic residues" evidence="1">
    <location>
        <begin position="233"/>
        <end position="246"/>
    </location>
</feature>
<dbReference type="EMBL" id="WHUW01000004">
    <property type="protein sequence ID" value="KAF8447270.1"/>
    <property type="molecule type" value="Genomic_DNA"/>
</dbReference>
<evidence type="ECO:0000313" key="3">
    <source>
        <dbReference type="Proteomes" id="UP001194468"/>
    </source>
</evidence>
<evidence type="ECO:0000313" key="2">
    <source>
        <dbReference type="EMBL" id="KAF8447270.1"/>
    </source>
</evidence>
<name>A0AAD4C2L1_BOLED</name>
<accession>A0AAD4C2L1</accession>
<proteinExistence type="predicted"/>
<feature type="region of interest" description="Disordered" evidence="1">
    <location>
        <begin position="291"/>
        <end position="337"/>
    </location>
</feature>
<sequence length="357" mass="39434">MDDTTTVVRLILASGRVLLAADNVKHAYNTEESFIQLHNDLGHILYSFNRFLDDLYSSASSGPLQQWFADKYPQGCLDALAEMEARISGIDSTAGTVNEIHSTVKYFDQHRALFQALLGTRESPKKSNVAPILTKDRTSAHSNESQEFEVPSTREGSLCDFGTGPNEQLVNPDNSADPQRQPDTSVGQSDDNGQHHSAEGHGNPPYEQPVGPNNKSGAGARQRNKPLSDQIKKFRLRKFLTRRKARGFLQPKKSTSIPPADTRCNDPLHTEMASLSNRPGIVANARLDDFTRGDEQPVPDNETPSISSVGATDQRMSTRTNLPLQADAPTSHSSWSWSDLLCFPKRGERVDELQNQP</sequence>
<comment type="caution">
    <text evidence="2">The sequence shown here is derived from an EMBL/GenBank/DDBJ whole genome shotgun (WGS) entry which is preliminary data.</text>
</comment>